<name>A0A2R8BFG4_9RHOB</name>
<dbReference type="SUPFAM" id="SSF52833">
    <property type="entry name" value="Thioredoxin-like"/>
    <property type="match status" value="1"/>
</dbReference>
<proteinExistence type="predicted"/>
<dbReference type="InterPro" id="IPR013766">
    <property type="entry name" value="Thioredoxin_domain"/>
</dbReference>
<dbReference type="Proteomes" id="UP000244880">
    <property type="component" value="Unassembled WGS sequence"/>
</dbReference>
<reference evidence="2 3" key="1">
    <citation type="submission" date="2018-03" db="EMBL/GenBank/DDBJ databases">
        <authorList>
            <person name="Keele B.F."/>
        </authorList>
    </citation>
    <scope>NUCLEOTIDE SEQUENCE [LARGE SCALE GENOMIC DNA]</scope>
    <source>
        <strain evidence="2 3">CECT 8599</strain>
    </source>
</reference>
<dbReference type="AlphaFoldDB" id="A0A2R8BFG4"/>
<dbReference type="Pfam" id="PF00578">
    <property type="entry name" value="AhpC-TSA"/>
    <property type="match status" value="1"/>
</dbReference>
<dbReference type="GO" id="GO:0016491">
    <property type="term" value="F:oxidoreductase activity"/>
    <property type="evidence" value="ECO:0007669"/>
    <property type="project" value="InterPro"/>
</dbReference>
<dbReference type="OrthoDB" id="9809746at2"/>
<feature type="domain" description="Thioredoxin" evidence="1">
    <location>
        <begin position="4"/>
        <end position="164"/>
    </location>
</feature>
<gene>
    <name evidence="2" type="ORF">ASD8599_02577</name>
</gene>
<dbReference type="InterPro" id="IPR036249">
    <property type="entry name" value="Thioredoxin-like_sf"/>
</dbReference>
<sequence>MQALNTGEVFPTQDVAALGGGRLSLGTPSKGFDWQLLIIYRGLHCPLCVEYLADLEALLPDFHAAGCDVVVASGDPQDKAAKMQSECALSMPIGYGLTTDQMISMGLYVSNPRSPQEADGRAFAEPGLFVIMPEGVLRMVDISNAPFLRPPLANVLRGMKANQSDDYPTRGTFGR</sequence>
<organism evidence="2 3">
    <name type="scientific">Ascidiaceihabitans donghaensis</name>
    <dbReference type="NCBI Taxonomy" id="1510460"/>
    <lineage>
        <taxon>Bacteria</taxon>
        <taxon>Pseudomonadati</taxon>
        <taxon>Pseudomonadota</taxon>
        <taxon>Alphaproteobacteria</taxon>
        <taxon>Rhodobacterales</taxon>
        <taxon>Paracoccaceae</taxon>
        <taxon>Ascidiaceihabitans</taxon>
    </lineage>
</organism>
<evidence type="ECO:0000259" key="1">
    <source>
        <dbReference type="PROSITE" id="PS51352"/>
    </source>
</evidence>
<dbReference type="Gene3D" id="3.40.30.10">
    <property type="entry name" value="Glutaredoxin"/>
    <property type="match status" value="1"/>
</dbReference>
<evidence type="ECO:0000313" key="2">
    <source>
        <dbReference type="EMBL" id="SPH21828.1"/>
    </source>
</evidence>
<dbReference type="PROSITE" id="PS51352">
    <property type="entry name" value="THIOREDOXIN_2"/>
    <property type="match status" value="1"/>
</dbReference>
<dbReference type="EMBL" id="OMOR01000001">
    <property type="protein sequence ID" value="SPH21828.1"/>
    <property type="molecule type" value="Genomic_DNA"/>
</dbReference>
<dbReference type="RefSeq" id="WP_108828866.1">
    <property type="nucleotide sequence ID" value="NZ_OMOR01000001.1"/>
</dbReference>
<protein>
    <recommendedName>
        <fullName evidence="1">Thioredoxin domain-containing protein</fullName>
    </recommendedName>
</protein>
<dbReference type="InterPro" id="IPR000866">
    <property type="entry name" value="AhpC/TSA"/>
</dbReference>
<dbReference type="GO" id="GO:0016209">
    <property type="term" value="F:antioxidant activity"/>
    <property type="evidence" value="ECO:0007669"/>
    <property type="project" value="InterPro"/>
</dbReference>
<keyword evidence="3" id="KW-1185">Reference proteome</keyword>
<evidence type="ECO:0000313" key="3">
    <source>
        <dbReference type="Proteomes" id="UP000244880"/>
    </source>
</evidence>
<accession>A0A2R8BFG4</accession>